<evidence type="ECO:0000313" key="15">
    <source>
        <dbReference type="EnsemblMetazoa" id="CapteP152876"/>
    </source>
</evidence>
<dbReference type="Pfam" id="PF05153">
    <property type="entry name" value="MIOX"/>
    <property type="match status" value="1"/>
</dbReference>
<evidence type="ECO:0000256" key="2">
    <source>
        <dbReference type="ARBA" id="ARBA00005167"/>
    </source>
</evidence>
<keyword evidence="6 13" id="KW-0963">Cytoplasm</keyword>
<feature type="binding site" evidence="12">
    <location>
        <position position="209"/>
    </location>
    <ligand>
        <name>Fe cation</name>
        <dbReference type="ChEBI" id="CHEBI:24875"/>
        <label>1</label>
    </ligand>
</feature>
<evidence type="ECO:0000256" key="10">
    <source>
        <dbReference type="ARBA" id="ARBA00029668"/>
    </source>
</evidence>
<evidence type="ECO:0000256" key="3">
    <source>
        <dbReference type="ARBA" id="ARBA00005286"/>
    </source>
</evidence>
<dbReference type="EC" id="1.13.99.1" evidence="4 13"/>
<evidence type="ECO:0000313" key="14">
    <source>
        <dbReference type="EMBL" id="ELU13033.1"/>
    </source>
</evidence>
<dbReference type="AlphaFoldDB" id="R7V2E7"/>
<comment type="catalytic activity">
    <reaction evidence="11 13">
        <text>myo-inositol + O2 = D-glucuronate + H2O + H(+)</text>
        <dbReference type="Rhea" id="RHEA:23696"/>
        <dbReference type="ChEBI" id="CHEBI:15377"/>
        <dbReference type="ChEBI" id="CHEBI:15378"/>
        <dbReference type="ChEBI" id="CHEBI:15379"/>
        <dbReference type="ChEBI" id="CHEBI:17268"/>
        <dbReference type="ChEBI" id="CHEBI:58720"/>
        <dbReference type="EC" id="1.13.99.1"/>
    </reaction>
</comment>
<sequence>MTYYHQTYEFVEGKMKQWCTFDHTKMSVMEALSLLDSLVDESDPDVDIPNSVHAFQTAERIREVHPEEPWFHLTGLIHDLGKVMAMWGEPQWSTVGDTFLVGCSFSDQCVFGKDSFEFNADTKKDEYNTRLGVYSENCGLSNVMMSWGHDEYMYRVLKNHPTCTLPEEAFYMIRFHSFYPWHTQKDYMYLCDNKDTEMLKWVLEFNKFDLYSKGDSLPDTAALTPYYQSLVDEFLPGDIKF</sequence>
<dbReference type="GO" id="GO:0050113">
    <property type="term" value="F:inositol oxygenase activity"/>
    <property type="evidence" value="ECO:0007669"/>
    <property type="project" value="UniProtKB-UniRule"/>
</dbReference>
<dbReference type="EnsemblMetazoa" id="CapteT152876">
    <property type="protein sequence ID" value="CapteP152876"/>
    <property type="gene ID" value="CapteG152876"/>
</dbReference>
<evidence type="ECO:0000256" key="7">
    <source>
        <dbReference type="ARBA" id="ARBA00022723"/>
    </source>
</evidence>
<feature type="binding site" evidence="12">
    <location>
        <position position="176"/>
    </location>
    <ligand>
        <name>Fe cation</name>
        <dbReference type="ChEBI" id="CHEBI:24875"/>
        <label>1</label>
    </ligand>
</feature>
<dbReference type="EMBL" id="KB295543">
    <property type="protein sequence ID" value="ELU13033.1"/>
    <property type="molecule type" value="Genomic_DNA"/>
</dbReference>
<dbReference type="PANTHER" id="PTHR12588:SF0">
    <property type="entry name" value="INOSITOL OXYGENASE"/>
    <property type="match status" value="1"/>
</dbReference>
<dbReference type="SUPFAM" id="SSF109604">
    <property type="entry name" value="HD-domain/PDEase-like"/>
    <property type="match status" value="1"/>
</dbReference>
<dbReference type="Proteomes" id="UP000014760">
    <property type="component" value="Unassembled WGS sequence"/>
</dbReference>
<dbReference type="PANTHER" id="PTHR12588">
    <property type="entry name" value="MYOINOSITOL OXYGENASE"/>
    <property type="match status" value="1"/>
</dbReference>
<evidence type="ECO:0000256" key="5">
    <source>
        <dbReference type="ARBA" id="ARBA00019269"/>
    </source>
</evidence>
<organism evidence="14">
    <name type="scientific">Capitella teleta</name>
    <name type="common">Polychaete worm</name>
    <dbReference type="NCBI Taxonomy" id="283909"/>
    <lineage>
        <taxon>Eukaryota</taxon>
        <taxon>Metazoa</taxon>
        <taxon>Spiralia</taxon>
        <taxon>Lophotrochozoa</taxon>
        <taxon>Annelida</taxon>
        <taxon>Polychaeta</taxon>
        <taxon>Sedentaria</taxon>
        <taxon>Scolecida</taxon>
        <taxon>Capitellidae</taxon>
        <taxon>Capitella</taxon>
    </lineage>
</organism>
<dbReference type="InterPro" id="IPR007828">
    <property type="entry name" value="Inositol_oxygenase"/>
</dbReference>
<comment type="cofactor">
    <cofactor evidence="12 13">
        <name>Fe cation</name>
        <dbReference type="ChEBI" id="CHEBI:24875"/>
    </cofactor>
    <text evidence="12 13">Binds 2 iron ions per subunit.</text>
</comment>
<feature type="binding site" evidence="12">
    <location>
        <position position="79"/>
    </location>
    <ligand>
        <name>Fe cation</name>
        <dbReference type="ChEBI" id="CHEBI:24875"/>
        <label>1</label>
    </ligand>
</feature>
<feature type="binding site" evidence="12">
    <location>
        <position position="78"/>
    </location>
    <ligand>
        <name>Fe cation</name>
        <dbReference type="ChEBI" id="CHEBI:24875"/>
        <label>1</label>
    </ligand>
</feature>
<dbReference type="GO" id="GO:0019310">
    <property type="term" value="P:inositol catabolic process"/>
    <property type="evidence" value="ECO:0007669"/>
    <property type="project" value="UniProtKB-UniRule"/>
</dbReference>
<evidence type="ECO:0000256" key="4">
    <source>
        <dbReference type="ARBA" id="ARBA00011919"/>
    </source>
</evidence>
<proteinExistence type="inferred from homology"/>
<evidence type="ECO:0000313" key="16">
    <source>
        <dbReference type="Proteomes" id="UP000014760"/>
    </source>
</evidence>
<dbReference type="STRING" id="283909.R7V2E7"/>
<dbReference type="HOGENOM" id="CLU_050259_1_0_1"/>
<protein>
    <recommendedName>
        <fullName evidence="5 13">Inositol oxygenase</fullName>
        <ecNumber evidence="4 13">1.13.99.1</ecNumber>
    </recommendedName>
    <alternativeName>
        <fullName evidence="10 13">Myo-inositol oxygenase</fullName>
    </alternativeName>
</protein>
<dbReference type="EMBL" id="AMQN01019286">
    <property type="status" value="NOT_ANNOTATED_CDS"/>
    <property type="molecule type" value="Genomic_DNA"/>
</dbReference>
<accession>R7V2E7</accession>
<gene>
    <name evidence="14" type="ORF">CAPTEDRAFT_152876</name>
</gene>
<dbReference type="UniPathway" id="UPA00111">
    <property type="reaction ID" value="UER00527"/>
</dbReference>
<reference evidence="16" key="1">
    <citation type="submission" date="2012-12" db="EMBL/GenBank/DDBJ databases">
        <authorList>
            <person name="Hellsten U."/>
            <person name="Grimwood J."/>
            <person name="Chapman J.A."/>
            <person name="Shapiro H."/>
            <person name="Aerts A."/>
            <person name="Otillar R.P."/>
            <person name="Terry A.Y."/>
            <person name="Boore J.L."/>
            <person name="Simakov O."/>
            <person name="Marletaz F."/>
            <person name="Cho S.-J."/>
            <person name="Edsinger-Gonzales E."/>
            <person name="Havlak P."/>
            <person name="Kuo D.-H."/>
            <person name="Larsson T."/>
            <person name="Lv J."/>
            <person name="Arendt D."/>
            <person name="Savage R."/>
            <person name="Osoegawa K."/>
            <person name="de Jong P."/>
            <person name="Lindberg D.R."/>
            <person name="Seaver E.C."/>
            <person name="Weisblat D.A."/>
            <person name="Putnam N.H."/>
            <person name="Grigoriev I.V."/>
            <person name="Rokhsar D.S."/>
        </authorList>
    </citation>
    <scope>NUCLEOTIDE SEQUENCE</scope>
    <source>
        <strain evidence="16">I ESC-2004</strain>
    </source>
</reference>
<keyword evidence="7 12" id="KW-0479">Metal-binding</keyword>
<reference evidence="14 16" key="2">
    <citation type="journal article" date="2013" name="Nature">
        <title>Insights into bilaterian evolution from three spiralian genomes.</title>
        <authorList>
            <person name="Simakov O."/>
            <person name="Marletaz F."/>
            <person name="Cho S.J."/>
            <person name="Edsinger-Gonzales E."/>
            <person name="Havlak P."/>
            <person name="Hellsten U."/>
            <person name="Kuo D.H."/>
            <person name="Larsson T."/>
            <person name="Lv J."/>
            <person name="Arendt D."/>
            <person name="Savage R."/>
            <person name="Osoegawa K."/>
            <person name="de Jong P."/>
            <person name="Grimwood J."/>
            <person name="Chapman J.A."/>
            <person name="Shapiro H."/>
            <person name="Aerts A."/>
            <person name="Otillar R.P."/>
            <person name="Terry A.Y."/>
            <person name="Boore J.L."/>
            <person name="Grigoriev I.V."/>
            <person name="Lindberg D.R."/>
            <person name="Seaver E.C."/>
            <person name="Weisblat D.A."/>
            <person name="Putnam N.H."/>
            <person name="Rokhsar D.S."/>
        </authorList>
    </citation>
    <scope>NUCLEOTIDE SEQUENCE</scope>
    <source>
        <strain evidence="14 16">I ESC-2004</strain>
    </source>
</reference>
<evidence type="ECO:0000256" key="12">
    <source>
        <dbReference type="PIRSR" id="PIRSR607828-2"/>
    </source>
</evidence>
<reference evidence="15" key="3">
    <citation type="submission" date="2015-06" db="UniProtKB">
        <authorList>
            <consortium name="EnsemblMetazoa"/>
        </authorList>
    </citation>
    <scope>IDENTIFICATION</scope>
</reference>
<comment type="subcellular location">
    <subcellularLocation>
        <location evidence="1 13">Cytoplasm</location>
    </subcellularLocation>
</comment>
<comment type="similarity">
    <text evidence="3 13">Belongs to the myo-inositol oxygenase family.</text>
</comment>
<dbReference type="FunCoup" id="R7V2E7">
    <property type="interactions" value="76"/>
</dbReference>
<dbReference type="EMBL" id="AMQN01019287">
    <property type="status" value="NOT_ANNOTATED_CDS"/>
    <property type="molecule type" value="Genomic_DNA"/>
</dbReference>
<feature type="binding site" evidence="12">
    <location>
        <position position="53"/>
    </location>
    <ligand>
        <name>Fe cation</name>
        <dbReference type="ChEBI" id="CHEBI:24875"/>
        <label>1</label>
    </ligand>
</feature>
<dbReference type="OrthoDB" id="5151075at2759"/>
<feature type="binding site" evidence="12">
    <location>
        <position position="149"/>
    </location>
    <ligand>
        <name>Fe cation</name>
        <dbReference type="ChEBI" id="CHEBI:24875"/>
        <label>1</label>
    </ligand>
</feature>
<keyword evidence="9 12" id="KW-0408">Iron</keyword>
<dbReference type="OMA" id="RYNTKYG"/>
<keyword evidence="16" id="KW-1185">Reference proteome</keyword>
<name>R7V2E7_CAPTE</name>
<dbReference type="GO" id="GO:0005506">
    <property type="term" value="F:iron ion binding"/>
    <property type="evidence" value="ECO:0007669"/>
    <property type="project" value="InterPro"/>
</dbReference>
<evidence type="ECO:0000256" key="9">
    <source>
        <dbReference type="ARBA" id="ARBA00023004"/>
    </source>
</evidence>
<keyword evidence="8 13" id="KW-0560">Oxidoreductase</keyword>
<evidence type="ECO:0000256" key="13">
    <source>
        <dbReference type="RuleBase" id="RU367039"/>
    </source>
</evidence>
<evidence type="ECO:0000256" key="6">
    <source>
        <dbReference type="ARBA" id="ARBA00022490"/>
    </source>
</evidence>
<dbReference type="GO" id="GO:0005737">
    <property type="term" value="C:cytoplasm"/>
    <property type="evidence" value="ECO:0007669"/>
    <property type="project" value="UniProtKB-SubCell"/>
</dbReference>
<evidence type="ECO:0000256" key="8">
    <source>
        <dbReference type="ARBA" id="ARBA00023002"/>
    </source>
</evidence>
<evidence type="ECO:0000256" key="11">
    <source>
        <dbReference type="ARBA" id="ARBA00048271"/>
    </source>
</evidence>
<comment type="pathway">
    <text evidence="2 13">Polyol metabolism; myo-inositol degradation into D-glucuronate; D-glucuronate from myo-inositol: step 1/1.</text>
</comment>
<evidence type="ECO:0000256" key="1">
    <source>
        <dbReference type="ARBA" id="ARBA00004496"/>
    </source>
</evidence>